<keyword evidence="7" id="KW-1185">Reference proteome</keyword>
<dbReference type="SUPFAM" id="SSF52540">
    <property type="entry name" value="P-loop containing nucleoside triphosphate hydrolases"/>
    <property type="match status" value="1"/>
</dbReference>
<name>A0ABQ5Q2D3_9BACT</name>
<dbReference type="PANTHER" id="PTHR24220:SF86">
    <property type="entry name" value="ABC TRANSPORTER ABCH.1"/>
    <property type="match status" value="1"/>
</dbReference>
<dbReference type="GO" id="GO:0005524">
    <property type="term" value="F:ATP binding"/>
    <property type="evidence" value="ECO:0007669"/>
    <property type="project" value="UniProtKB-KW"/>
</dbReference>
<evidence type="ECO:0000256" key="1">
    <source>
        <dbReference type="ARBA" id="ARBA00022448"/>
    </source>
</evidence>
<keyword evidence="2" id="KW-0547">Nucleotide-binding</keyword>
<evidence type="ECO:0000256" key="3">
    <source>
        <dbReference type="ARBA" id="ARBA00022840"/>
    </source>
</evidence>
<accession>A0ABQ5Q2D3</accession>
<organism evidence="6 7">
    <name type="scientific">Geothrix rubra</name>
    <dbReference type="NCBI Taxonomy" id="2927977"/>
    <lineage>
        <taxon>Bacteria</taxon>
        <taxon>Pseudomonadati</taxon>
        <taxon>Acidobacteriota</taxon>
        <taxon>Holophagae</taxon>
        <taxon>Holophagales</taxon>
        <taxon>Holophagaceae</taxon>
        <taxon>Geothrix</taxon>
    </lineage>
</organism>
<keyword evidence="1" id="KW-0813">Transport</keyword>
<dbReference type="InterPro" id="IPR017911">
    <property type="entry name" value="MacB-like_ATP-bd"/>
</dbReference>
<dbReference type="PROSITE" id="PS50893">
    <property type="entry name" value="ABC_TRANSPORTER_2"/>
    <property type="match status" value="1"/>
</dbReference>
<evidence type="ECO:0000256" key="4">
    <source>
        <dbReference type="SAM" id="MobiDB-lite"/>
    </source>
</evidence>
<dbReference type="InterPro" id="IPR027417">
    <property type="entry name" value="P-loop_NTPase"/>
</dbReference>
<dbReference type="EMBL" id="BSDD01000001">
    <property type="protein sequence ID" value="GLH68802.1"/>
    <property type="molecule type" value="Genomic_DNA"/>
</dbReference>
<keyword evidence="3 6" id="KW-0067">ATP-binding</keyword>
<dbReference type="SMART" id="SM00382">
    <property type="entry name" value="AAA"/>
    <property type="match status" value="1"/>
</dbReference>
<dbReference type="Proteomes" id="UP001165089">
    <property type="component" value="Unassembled WGS sequence"/>
</dbReference>
<dbReference type="RefSeq" id="WP_285722404.1">
    <property type="nucleotide sequence ID" value="NZ_BSDD01000001.1"/>
</dbReference>
<dbReference type="InterPro" id="IPR003439">
    <property type="entry name" value="ABC_transporter-like_ATP-bd"/>
</dbReference>
<dbReference type="InterPro" id="IPR017871">
    <property type="entry name" value="ABC_transporter-like_CS"/>
</dbReference>
<dbReference type="InterPro" id="IPR015854">
    <property type="entry name" value="ABC_transpr_LolD-like"/>
</dbReference>
<dbReference type="PROSITE" id="PS00211">
    <property type="entry name" value="ABC_TRANSPORTER_1"/>
    <property type="match status" value="1"/>
</dbReference>
<dbReference type="InterPro" id="IPR003593">
    <property type="entry name" value="AAA+_ATPase"/>
</dbReference>
<evidence type="ECO:0000259" key="5">
    <source>
        <dbReference type="PROSITE" id="PS50893"/>
    </source>
</evidence>
<evidence type="ECO:0000256" key="2">
    <source>
        <dbReference type="ARBA" id="ARBA00022741"/>
    </source>
</evidence>
<dbReference type="Gene3D" id="3.40.50.300">
    <property type="entry name" value="P-loop containing nucleotide triphosphate hydrolases"/>
    <property type="match status" value="1"/>
</dbReference>
<feature type="domain" description="ABC transporter" evidence="5">
    <location>
        <begin position="5"/>
        <end position="243"/>
    </location>
</feature>
<reference evidence="6 7" key="1">
    <citation type="journal article" date="2023" name="Antonie Van Leeuwenhoek">
        <title>Mesoterricola silvestris gen. nov., sp. nov., Mesoterricola sediminis sp. nov., Geothrix oryzae sp. nov., Geothrix edaphica sp. nov., Geothrix rubra sp. nov., and Geothrix limicola sp. nov., six novel members of Acidobacteriota isolated from soils.</title>
        <authorList>
            <person name="Itoh H."/>
            <person name="Sugisawa Y."/>
            <person name="Mise K."/>
            <person name="Xu Z."/>
            <person name="Kuniyasu M."/>
            <person name="Ushijima N."/>
            <person name="Kawano K."/>
            <person name="Kobayashi E."/>
            <person name="Shiratori Y."/>
            <person name="Masuda Y."/>
            <person name="Senoo K."/>
        </authorList>
    </citation>
    <scope>NUCLEOTIDE SEQUENCE [LARGE SCALE GENOMIC DNA]</scope>
    <source>
        <strain evidence="6 7">Red803</strain>
    </source>
</reference>
<evidence type="ECO:0000313" key="7">
    <source>
        <dbReference type="Proteomes" id="UP001165089"/>
    </source>
</evidence>
<proteinExistence type="predicted"/>
<protein>
    <submittedName>
        <fullName evidence="6">ABC transporter ATP-binding protein</fullName>
    </submittedName>
</protein>
<gene>
    <name evidence="6" type="ORF">GETHPA_03350</name>
</gene>
<dbReference type="PANTHER" id="PTHR24220">
    <property type="entry name" value="IMPORT ATP-BINDING PROTEIN"/>
    <property type="match status" value="1"/>
</dbReference>
<comment type="caution">
    <text evidence="6">The sequence shown here is derived from an EMBL/GenBank/DDBJ whole genome shotgun (WGS) entry which is preliminary data.</text>
</comment>
<dbReference type="CDD" id="cd03255">
    <property type="entry name" value="ABC_MJ0796_LolCDE_FtsE"/>
    <property type="match status" value="1"/>
</dbReference>
<evidence type="ECO:0000313" key="6">
    <source>
        <dbReference type="EMBL" id="GLH68802.1"/>
    </source>
</evidence>
<feature type="region of interest" description="Disordered" evidence="4">
    <location>
        <begin position="228"/>
        <end position="249"/>
    </location>
</feature>
<dbReference type="Pfam" id="PF00005">
    <property type="entry name" value="ABC_tran"/>
    <property type="match status" value="1"/>
</dbReference>
<sequence length="249" mass="26109">MSTIIRTQGLTKVYGANGTAVHALRGIDFAVEKGEFVALIGPSGSGKSTLMAILGCLDAPTAGTYELDGHAVHGLSGGELARIRNGKIGFVFQSYNLLPKASILRNVELPMLYAGLGRRERRERALALLEKVGIADKADKLPAALSGGQKQRVAVARALANEPALLLADEPTGALDSRTGAEVLDLFRELHAQGHTLLLVTHDPSIAAQAERRVEIRDGKVVMGGVAEDPTSSAQPGAHPAAHHIGVGR</sequence>